<comment type="subcellular location">
    <subcellularLocation>
        <location evidence="1 7">Cell membrane</location>
        <topology evidence="1 7">Multi-pass membrane protein</topology>
    </subcellularLocation>
</comment>
<dbReference type="InterPro" id="IPR000515">
    <property type="entry name" value="MetI-like"/>
</dbReference>
<feature type="transmembrane region" description="Helical" evidence="7">
    <location>
        <begin position="220"/>
        <end position="242"/>
    </location>
</feature>
<evidence type="ECO:0000256" key="6">
    <source>
        <dbReference type="ARBA" id="ARBA00023136"/>
    </source>
</evidence>
<dbReference type="Pfam" id="PF00528">
    <property type="entry name" value="BPD_transp_1"/>
    <property type="match status" value="1"/>
</dbReference>
<feature type="transmembrane region" description="Helical" evidence="7">
    <location>
        <begin position="115"/>
        <end position="137"/>
    </location>
</feature>
<dbReference type="AlphaFoldDB" id="A0A1U9K1L0"/>
<evidence type="ECO:0000256" key="4">
    <source>
        <dbReference type="ARBA" id="ARBA00022692"/>
    </source>
</evidence>
<evidence type="ECO:0000259" key="8">
    <source>
        <dbReference type="PROSITE" id="PS50928"/>
    </source>
</evidence>
<evidence type="ECO:0000313" key="9">
    <source>
        <dbReference type="EMBL" id="AQS51892.1"/>
    </source>
</evidence>
<dbReference type="PANTHER" id="PTHR30151">
    <property type="entry name" value="ALKANE SULFONATE ABC TRANSPORTER-RELATED, MEMBRANE SUBUNIT"/>
    <property type="match status" value="1"/>
</dbReference>
<feature type="domain" description="ABC transmembrane type-1" evidence="8">
    <location>
        <begin position="59"/>
        <end position="237"/>
    </location>
</feature>
<feature type="transmembrane region" description="Helical" evidence="7">
    <location>
        <begin position="177"/>
        <end position="200"/>
    </location>
</feature>
<dbReference type="RefSeq" id="WP_077734484.1">
    <property type="nucleotide sequence ID" value="NZ_BMCQ01000001.1"/>
</dbReference>
<dbReference type="PANTHER" id="PTHR30151:SF20">
    <property type="entry name" value="ABC TRANSPORTER PERMEASE PROTEIN HI_0355-RELATED"/>
    <property type="match status" value="1"/>
</dbReference>
<evidence type="ECO:0000313" key="10">
    <source>
        <dbReference type="EMBL" id="HJH23220.1"/>
    </source>
</evidence>
<evidence type="ECO:0000256" key="1">
    <source>
        <dbReference type="ARBA" id="ARBA00004651"/>
    </source>
</evidence>
<keyword evidence="6 7" id="KW-0472">Membrane</keyword>
<keyword evidence="2 7" id="KW-0813">Transport</keyword>
<dbReference type="Proteomes" id="UP000189369">
    <property type="component" value="Chromosome"/>
</dbReference>
<gene>
    <name evidence="10" type="ORF">K8U84_01550</name>
    <name evidence="9" type="ORF">PAEH1_10635</name>
</gene>
<organism evidence="9 11">
    <name type="scientific">Paenalcaligenes hominis</name>
    <dbReference type="NCBI Taxonomy" id="643674"/>
    <lineage>
        <taxon>Bacteria</taxon>
        <taxon>Pseudomonadati</taxon>
        <taxon>Pseudomonadota</taxon>
        <taxon>Betaproteobacteria</taxon>
        <taxon>Burkholderiales</taxon>
        <taxon>Alcaligenaceae</taxon>
        <taxon>Paenalcaligenes</taxon>
    </lineage>
</organism>
<keyword evidence="5 7" id="KW-1133">Transmembrane helix</keyword>
<name>A0A1U9K1L0_9BURK</name>
<dbReference type="Gene3D" id="1.10.3720.10">
    <property type="entry name" value="MetI-like"/>
    <property type="match status" value="1"/>
</dbReference>
<evidence type="ECO:0000256" key="5">
    <source>
        <dbReference type="ARBA" id="ARBA00022989"/>
    </source>
</evidence>
<feature type="transmembrane region" description="Helical" evidence="7">
    <location>
        <begin position="66"/>
        <end position="85"/>
    </location>
</feature>
<protein>
    <submittedName>
        <fullName evidence="9">ABC transporter permease</fullName>
    </submittedName>
</protein>
<dbReference type="Proteomes" id="UP000700248">
    <property type="component" value="Unassembled WGS sequence"/>
</dbReference>
<dbReference type="EMBL" id="DYTQ01000024">
    <property type="protein sequence ID" value="HJH23220.1"/>
    <property type="molecule type" value="Genomic_DNA"/>
</dbReference>
<reference evidence="10" key="3">
    <citation type="submission" date="2021-09" db="EMBL/GenBank/DDBJ databases">
        <authorList>
            <person name="Gilroy R."/>
        </authorList>
    </citation>
    <scope>NUCLEOTIDE SEQUENCE</scope>
    <source>
        <strain evidence="10">CHK175-13533</strain>
    </source>
</reference>
<dbReference type="KEGG" id="phn:PAEH1_10635"/>
<keyword evidence="4 7" id="KW-0812">Transmembrane</keyword>
<evidence type="ECO:0000256" key="3">
    <source>
        <dbReference type="ARBA" id="ARBA00022475"/>
    </source>
</evidence>
<dbReference type="STRING" id="643674.PAEH1_10635"/>
<proteinExistence type="inferred from homology"/>
<dbReference type="GO" id="GO:0005886">
    <property type="term" value="C:plasma membrane"/>
    <property type="evidence" value="ECO:0007669"/>
    <property type="project" value="UniProtKB-SubCell"/>
</dbReference>
<sequence length="262" mass="28997">MRRSFWSRCCSLLFLVIVLLFWEWAVHHFNWSALILPAPSRVAQALYNGLMSGYFWPHLRQTTLEVVSGLFLGGGLGFVLGVLLGQSRFWQAVLMPYVLTSQVVPKLALAPLLTLWLGFGFLPMVVITALVCFFPVLENTLTGLQQTDSARLELFRMLGATRWQTLWRLKLRLGLPYTLSGLRVAAVLALVGAIVGEFIGANQGLGALIIAAQGSMDTTLMFAVLILITGLGLGLYYCTLALQRIVLRFYSPHSTGVYSHDC</sequence>
<evidence type="ECO:0000313" key="11">
    <source>
        <dbReference type="Proteomes" id="UP000189369"/>
    </source>
</evidence>
<dbReference type="SUPFAM" id="SSF161098">
    <property type="entry name" value="MetI-like"/>
    <property type="match status" value="1"/>
</dbReference>
<accession>A0A1U9K1L0</accession>
<dbReference type="GO" id="GO:0055085">
    <property type="term" value="P:transmembrane transport"/>
    <property type="evidence" value="ECO:0007669"/>
    <property type="project" value="InterPro"/>
</dbReference>
<reference evidence="9 11" key="1">
    <citation type="submission" date="2017-01" db="EMBL/GenBank/DDBJ databases">
        <title>Complete Genome Sequence of Paenalcaligenes hominis, Isolated from a paraplegic Patient with neurogenic bladder.</title>
        <authorList>
            <person name="Mukhopadhyay R."/>
            <person name="Joaquin J."/>
            <person name="Hogue R."/>
            <person name="Kilaru A."/>
            <person name="Jospin G."/>
            <person name="Mars K."/>
            <person name="Eisen J.A."/>
            <person name="Chaturvedi V."/>
        </authorList>
    </citation>
    <scope>NUCLEOTIDE SEQUENCE [LARGE SCALE GENOMIC DNA]</scope>
    <source>
        <strain evidence="9 11">15S00501</strain>
    </source>
</reference>
<dbReference type="CDD" id="cd06261">
    <property type="entry name" value="TM_PBP2"/>
    <property type="match status" value="1"/>
</dbReference>
<dbReference type="OrthoDB" id="8138334at2"/>
<dbReference type="InterPro" id="IPR035906">
    <property type="entry name" value="MetI-like_sf"/>
</dbReference>
<comment type="similarity">
    <text evidence="7">Belongs to the binding-protein-dependent transport system permease family.</text>
</comment>
<reference evidence="10" key="2">
    <citation type="journal article" date="2021" name="PeerJ">
        <title>Extensive microbial diversity within the chicken gut microbiome revealed by metagenomics and culture.</title>
        <authorList>
            <person name="Gilroy R."/>
            <person name="Ravi A."/>
            <person name="Getino M."/>
            <person name="Pursley I."/>
            <person name="Horton D.L."/>
            <person name="Alikhan N.F."/>
            <person name="Baker D."/>
            <person name="Gharbi K."/>
            <person name="Hall N."/>
            <person name="Watson M."/>
            <person name="Adriaenssens E.M."/>
            <person name="Foster-Nyarko E."/>
            <person name="Jarju S."/>
            <person name="Secka A."/>
            <person name="Antonio M."/>
            <person name="Oren A."/>
            <person name="Chaudhuri R.R."/>
            <person name="La Ragione R."/>
            <person name="Hildebrand F."/>
            <person name="Pallen M.J."/>
        </authorList>
    </citation>
    <scope>NUCLEOTIDE SEQUENCE</scope>
    <source>
        <strain evidence="10">CHK175-13533</strain>
    </source>
</reference>
<dbReference type="PROSITE" id="PS50928">
    <property type="entry name" value="ABC_TM1"/>
    <property type="match status" value="1"/>
</dbReference>
<evidence type="ECO:0000256" key="7">
    <source>
        <dbReference type="RuleBase" id="RU363032"/>
    </source>
</evidence>
<evidence type="ECO:0000256" key="2">
    <source>
        <dbReference type="ARBA" id="ARBA00022448"/>
    </source>
</evidence>
<keyword evidence="3" id="KW-1003">Cell membrane</keyword>
<dbReference type="EMBL" id="CP019697">
    <property type="protein sequence ID" value="AQS51892.1"/>
    <property type="molecule type" value="Genomic_DNA"/>
</dbReference>